<protein>
    <recommendedName>
        <fullName evidence="5">Methyltransferase</fullName>
    </recommendedName>
</protein>
<proteinExistence type="inferred from homology"/>
<dbReference type="PANTHER" id="PTHR43591:SF102">
    <property type="entry name" value="S-ADENOSYL-L-METHIONINE-DEPENDENT METHYLTRANSFERASE"/>
    <property type="match status" value="1"/>
</dbReference>
<reference evidence="3" key="1">
    <citation type="submission" date="2021-03" db="EMBL/GenBank/DDBJ databases">
        <title>Revisited historic fungal species revealed as producer of novel bioactive compounds through whole genome sequencing and comparative genomics.</title>
        <authorList>
            <person name="Vignolle G.A."/>
            <person name="Hochenegger N."/>
            <person name="Mach R.L."/>
            <person name="Mach-Aigner A.R."/>
            <person name="Javad Rahimi M."/>
            <person name="Salim K.A."/>
            <person name="Chan C.M."/>
            <person name="Lim L.B.L."/>
            <person name="Cai F."/>
            <person name="Druzhinina I.S."/>
            <person name="U'Ren J.M."/>
            <person name="Derntl C."/>
        </authorList>
    </citation>
    <scope>NUCLEOTIDE SEQUENCE</scope>
    <source>
        <strain evidence="3">TUCIM 5799</strain>
    </source>
</reference>
<dbReference type="AlphaFoldDB" id="A0A9Q0ASZ0"/>
<dbReference type="InterPro" id="IPR029063">
    <property type="entry name" value="SAM-dependent_MTases_sf"/>
</dbReference>
<feature type="compositionally biased region" description="Polar residues" evidence="2">
    <location>
        <begin position="17"/>
        <end position="40"/>
    </location>
</feature>
<feature type="compositionally biased region" description="Low complexity" evidence="2">
    <location>
        <begin position="93"/>
        <end position="103"/>
    </location>
</feature>
<comment type="caution">
    <text evidence="3">The sequence shown here is derived from an EMBL/GenBank/DDBJ whole genome shotgun (WGS) entry which is preliminary data.</text>
</comment>
<feature type="region of interest" description="Disordered" evidence="2">
    <location>
        <begin position="1"/>
        <end position="40"/>
    </location>
</feature>
<keyword evidence="4" id="KW-1185">Reference proteome</keyword>
<dbReference type="Proteomes" id="UP000829685">
    <property type="component" value="Unassembled WGS sequence"/>
</dbReference>
<comment type="similarity">
    <text evidence="1">Belongs to the methyltransferase superfamily. LaeA methyltransferase family.</text>
</comment>
<evidence type="ECO:0000256" key="2">
    <source>
        <dbReference type="SAM" id="MobiDB-lite"/>
    </source>
</evidence>
<evidence type="ECO:0008006" key="5">
    <source>
        <dbReference type="Google" id="ProtNLM"/>
    </source>
</evidence>
<feature type="compositionally biased region" description="Polar residues" evidence="2">
    <location>
        <begin position="69"/>
        <end position="84"/>
    </location>
</feature>
<accession>A0A9Q0ASZ0</accession>
<dbReference type="EMBL" id="JAFIMR010000006">
    <property type="protein sequence ID" value="KAI1877371.1"/>
    <property type="molecule type" value="Genomic_DNA"/>
</dbReference>
<dbReference type="CDD" id="cd02440">
    <property type="entry name" value="AdoMet_MTases"/>
    <property type="match status" value="1"/>
</dbReference>
<evidence type="ECO:0000313" key="3">
    <source>
        <dbReference type="EMBL" id="KAI1877371.1"/>
    </source>
</evidence>
<gene>
    <name evidence="3" type="ORF">JX265_003379</name>
</gene>
<dbReference type="Pfam" id="PF13489">
    <property type="entry name" value="Methyltransf_23"/>
    <property type="match status" value="1"/>
</dbReference>
<dbReference type="PANTHER" id="PTHR43591">
    <property type="entry name" value="METHYLTRANSFERASE"/>
    <property type="match status" value="1"/>
</dbReference>
<dbReference type="GO" id="GO:0008168">
    <property type="term" value="F:methyltransferase activity"/>
    <property type="evidence" value="ECO:0007669"/>
    <property type="project" value="TreeGrafter"/>
</dbReference>
<dbReference type="SUPFAM" id="SSF53335">
    <property type="entry name" value="S-adenosyl-L-methionine-dependent methyltransferases"/>
    <property type="match status" value="1"/>
</dbReference>
<sequence>MSQQNIKLEPEEPATMTDLSGSSLQDHVSQSHVEATLESTQLSSEAISHFAQFPANQFMTEDLLNQQPQASNSARVVQSTSSYPLQPLDSDDAVSAATASATTPGQVSQAQWSAQTLNHFVPQFYDEELDRVSSGASVIEEGAILGESGRTYHSYKDGVSSYLLPNDPAEQDRLDFQHAMMTLLWDGRLVLAPLPRAPRLVLDVATGTGIWALEYARANPTSFVVGTDLSKIQPVPDVPNCLFEKMDCEEDWLWTYKFDYIHIRMIVTAIKDPKRLIQQAFQYLNPGGWLEIQDADMDLLSEEGPEKDDRVATSYLKRWFEYSAIGASMNGIDLHKAKNYQTWITEAGFSEVREEKFKVPCTAWPRDRKQKRVGRWMSANYLSGLRGVSYKMLRSAGMAAEDIESFIGATRDEVKTGDIRGYTPWYAVYGRKPFH</sequence>
<feature type="region of interest" description="Disordered" evidence="2">
    <location>
        <begin position="69"/>
        <end position="104"/>
    </location>
</feature>
<name>A0A9Q0ASZ0_9PEZI</name>
<dbReference type="Gene3D" id="3.40.50.150">
    <property type="entry name" value="Vaccinia Virus protein VP39"/>
    <property type="match status" value="1"/>
</dbReference>
<evidence type="ECO:0000256" key="1">
    <source>
        <dbReference type="ARBA" id="ARBA00038158"/>
    </source>
</evidence>
<organism evidence="3 4">
    <name type="scientific">Neoarthrinium moseri</name>
    <dbReference type="NCBI Taxonomy" id="1658444"/>
    <lineage>
        <taxon>Eukaryota</taxon>
        <taxon>Fungi</taxon>
        <taxon>Dikarya</taxon>
        <taxon>Ascomycota</taxon>
        <taxon>Pezizomycotina</taxon>
        <taxon>Sordariomycetes</taxon>
        <taxon>Xylariomycetidae</taxon>
        <taxon>Amphisphaeriales</taxon>
        <taxon>Apiosporaceae</taxon>
        <taxon>Neoarthrinium</taxon>
    </lineage>
</organism>
<evidence type="ECO:0000313" key="4">
    <source>
        <dbReference type="Proteomes" id="UP000829685"/>
    </source>
</evidence>